<dbReference type="AlphaFoldDB" id="A0A7J6AYA5"/>
<sequence>MPLSRCLHILSVFLINKVLTELQCCMNKFGNGSVSYTLNDSIPNHWTCSWIKNDLVIVDEEGVIIKDYVESQIENGYILKQWYSNVLCKLESPEDGVSREINCTAQCNPTYKEPTEDGSIPQYIIVIIIILIIILLLGVGFLVYKWCRHRRRRRDKDMDVEIQPINAVDQDQSLIHDPDQSPDLYQDHGQMVSG</sequence>
<evidence type="ECO:0000256" key="1">
    <source>
        <dbReference type="SAM" id="MobiDB-lite"/>
    </source>
</evidence>
<evidence type="ECO:0000313" key="5">
    <source>
        <dbReference type="Proteomes" id="UP000593565"/>
    </source>
</evidence>
<gene>
    <name evidence="4" type="ORF">AMELA_G00073330</name>
</gene>
<evidence type="ECO:0000313" key="4">
    <source>
        <dbReference type="EMBL" id="KAF4087680.1"/>
    </source>
</evidence>
<keyword evidence="3" id="KW-0732">Signal</keyword>
<keyword evidence="2" id="KW-0812">Transmembrane</keyword>
<feature type="signal peptide" evidence="3">
    <location>
        <begin position="1"/>
        <end position="20"/>
    </location>
</feature>
<evidence type="ECO:0000256" key="3">
    <source>
        <dbReference type="SAM" id="SignalP"/>
    </source>
</evidence>
<comment type="caution">
    <text evidence="4">The sequence shown here is derived from an EMBL/GenBank/DDBJ whole genome shotgun (WGS) entry which is preliminary data.</text>
</comment>
<evidence type="ECO:0000256" key="2">
    <source>
        <dbReference type="SAM" id="Phobius"/>
    </source>
</evidence>
<feature type="transmembrane region" description="Helical" evidence="2">
    <location>
        <begin position="123"/>
        <end position="144"/>
    </location>
</feature>
<dbReference type="Proteomes" id="UP000593565">
    <property type="component" value="Unassembled WGS sequence"/>
</dbReference>
<proteinExistence type="predicted"/>
<keyword evidence="2" id="KW-1133">Transmembrane helix</keyword>
<feature type="region of interest" description="Disordered" evidence="1">
    <location>
        <begin position="171"/>
        <end position="194"/>
    </location>
</feature>
<protein>
    <submittedName>
        <fullName evidence="4">Uncharacterized protein</fullName>
    </submittedName>
</protein>
<reference evidence="4 5" key="1">
    <citation type="submission" date="2020-02" db="EMBL/GenBank/DDBJ databases">
        <title>A chromosome-scale genome assembly of the black bullhead catfish (Ameiurus melas).</title>
        <authorList>
            <person name="Wen M."/>
            <person name="Zham M."/>
            <person name="Cabau C."/>
            <person name="Klopp C."/>
            <person name="Donnadieu C."/>
            <person name="Roques C."/>
            <person name="Bouchez O."/>
            <person name="Lampietro C."/>
            <person name="Jouanno E."/>
            <person name="Herpin A."/>
            <person name="Louis A."/>
            <person name="Berthelot C."/>
            <person name="Parey E."/>
            <person name="Roest-Crollius H."/>
            <person name="Braasch I."/>
            <person name="Postlethwait J."/>
            <person name="Robinson-Rechavi M."/>
            <person name="Echchiki A."/>
            <person name="Begum T."/>
            <person name="Montfort J."/>
            <person name="Schartl M."/>
            <person name="Bobe J."/>
            <person name="Guiguen Y."/>
        </authorList>
    </citation>
    <scope>NUCLEOTIDE SEQUENCE [LARGE SCALE GENOMIC DNA]</scope>
    <source>
        <strain evidence="4">M_S1</strain>
        <tissue evidence="4">Blood</tissue>
    </source>
</reference>
<keyword evidence="2" id="KW-0472">Membrane</keyword>
<dbReference type="EMBL" id="JAAGNN010000006">
    <property type="protein sequence ID" value="KAF4087680.1"/>
    <property type="molecule type" value="Genomic_DNA"/>
</dbReference>
<feature type="chain" id="PRO_5029490775" evidence="3">
    <location>
        <begin position="21"/>
        <end position="194"/>
    </location>
</feature>
<keyword evidence="5" id="KW-1185">Reference proteome</keyword>
<accession>A0A7J6AYA5</accession>
<name>A0A7J6AYA5_AMEME</name>
<organism evidence="4 5">
    <name type="scientific">Ameiurus melas</name>
    <name type="common">Black bullhead</name>
    <name type="synonym">Silurus melas</name>
    <dbReference type="NCBI Taxonomy" id="219545"/>
    <lineage>
        <taxon>Eukaryota</taxon>
        <taxon>Metazoa</taxon>
        <taxon>Chordata</taxon>
        <taxon>Craniata</taxon>
        <taxon>Vertebrata</taxon>
        <taxon>Euteleostomi</taxon>
        <taxon>Actinopterygii</taxon>
        <taxon>Neopterygii</taxon>
        <taxon>Teleostei</taxon>
        <taxon>Ostariophysi</taxon>
        <taxon>Siluriformes</taxon>
        <taxon>Ictaluridae</taxon>
        <taxon>Ameiurus</taxon>
    </lineage>
</organism>